<dbReference type="PANTHER" id="PTHR45847">
    <property type="entry name" value="FATTY ACID AMIDE HYDROLASE"/>
    <property type="match status" value="1"/>
</dbReference>
<dbReference type="EMBL" id="KN740578">
    <property type="protein sequence ID" value="KIH53701.1"/>
    <property type="molecule type" value="Genomic_DNA"/>
</dbReference>
<dbReference type="GO" id="GO:0009062">
    <property type="term" value="P:fatty acid catabolic process"/>
    <property type="evidence" value="ECO:0007669"/>
    <property type="project" value="TreeGrafter"/>
</dbReference>
<proteinExistence type="predicted"/>
<dbReference type="AlphaFoldDB" id="A0A0C2G9S2"/>
<dbReference type="OrthoDB" id="6428749at2759"/>
<organism evidence="1 2">
    <name type="scientific">Ancylostoma duodenale</name>
    <dbReference type="NCBI Taxonomy" id="51022"/>
    <lineage>
        <taxon>Eukaryota</taxon>
        <taxon>Metazoa</taxon>
        <taxon>Ecdysozoa</taxon>
        <taxon>Nematoda</taxon>
        <taxon>Chromadorea</taxon>
        <taxon>Rhabditida</taxon>
        <taxon>Rhabditina</taxon>
        <taxon>Rhabditomorpha</taxon>
        <taxon>Strongyloidea</taxon>
        <taxon>Ancylostomatidae</taxon>
        <taxon>Ancylostomatinae</taxon>
        <taxon>Ancylostoma</taxon>
    </lineage>
</organism>
<evidence type="ECO:0000313" key="2">
    <source>
        <dbReference type="Proteomes" id="UP000054047"/>
    </source>
</evidence>
<evidence type="ECO:0000313" key="1">
    <source>
        <dbReference type="EMBL" id="KIH53701.1"/>
    </source>
</evidence>
<dbReference type="InterPro" id="IPR036928">
    <property type="entry name" value="AS_sf"/>
</dbReference>
<gene>
    <name evidence="1" type="ORF">ANCDUO_16166</name>
</gene>
<protein>
    <submittedName>
        <fullName evidence="1">Uncharacterized protein</fullName>
    </submittedName>
</protein>
<dbReference type="GO" id="GO:0017064">
    <property type="term" value="F:fatty acid amide hydrolase activity"/>
    <property type="evidence" value="ECO:0007669"/>
    <property type="project" value="TreeGrafter"/>
</dbReference>
<dbReference type="PANTHER" id="PTHR45847:SF7">
    <property type="entry name" value="AMIDASE DOMAIN-CONTAINING PROTEIN"/>
    <property type="match status" value="1"/>
</dbReference>
<dbReference type="Proteomes" id="UP000054047">
    <property type="component" value="Unassembled WGS sequence"/>
</dbReference>
<dbReference type="SUPFAM" id="SSF75304">
    <property type="entry name" value="Amidase signature (AS) enzymes"/>
    <property type="match status" value="1"/>
</dbReference>
<feature type="non-terminal residue" evidence="1">
    <location>
        <position position="1"/>
    </location>
</feature>
<keyword evidence="2" id="KW-1185">Reference proteome</keyword>
<dbReference type="InterPro" id="IPR052096">
    <property type="entry name" value="Endocannabinoid_amidase"/>
</dbReference>
<name>A0A0C2G9S2_9BILA</name>
<dbReference type="GO" id="GO:0004040">
    <property type="term" value="F:amidase activity"/>
    <property type="evidence" value="ECO:0007669"/>
    <property type="project" value="TreeGrafter"/>
</dbReference>
<accession>A0A0C2G9S2</accession>
<dbReference type="Gene3D" id="3.90.1300.10">
    <property type="entry name" value="Amidase signature (AS) domain"/>
    <property type="match status" value="1"/>
</dbReference>
<reference evidence="1 2" key="1">
    <citation type="submission" date="2013-12" db="EMBL/GenBank/DDBJ databases">
        <title>Draft genome of the parsitic nematode Ancylostoma duodenale.</title>
        <authorList>
            <person name="Mitreva M."/>
        </authorList>
    </citation>
    <scope>NUCLEOTIDE SEQUENCE [LARGE SCALE GENOMIC DNA]</scope>
    <source>
        <strain evidence="1 2">Zhejiang</strain>
    </source>
</reference>
<sequence>LSGKLSRRGKDREINFESARSNAEKLEPEKAEAILSWDFNQLRKKLQNGDVSCTEALRAYQRSALSSTERTNCVCMFVETPFVLVRLYAPFHLRLGTLIGCVSTHSTDVTTPRSLFIHPVVVRTSINCNKRA</sequence>